<keyword evidence="3" id="KW-1185">Reference proteome</keyword>
<evidence type="ECO:0000313" key="3">
    <source>
        <dbReference type="Proteomes" id="UP000019246"/>
    </source>
</evidence>
<protein>
    <recommendedName>
        <fullName evidence="4">DUF1146 domain-containing protein</fullName>
    </recommendedName>
</protein>
<sequence>MSPQIVTYLVLILSGIYAIHVVFGLIRVRRQGETMYFRPFRFIAAIIVFLLALYAVTSNMTYDDLVVKIEDWFR</sequence>
<evidence type="ECO:0000313" key="2">
    <source>
        <dbReference type="EMBL" id="EUJ18422.1"/>
    </source>
</evidence>
<dbReference type="RefSeq" id="WP_036072833.1">
    <property type="nucleotide sequence ID" value="NZ_AOCG01000010.1"/>
</dbReference>
<gene>
    <name evidence="2" type="ORF">MAQA_09369</name>
</gene>
<dbReference type="OrthoDB" id="9936075at2"/>
<evidence type="ECO:0008006" key="4">
    <source>
        <dbReference type="Google" id="ProtNLM"/>
    </source>
</evidence>
<keyword evidence="1" id="KW-1133">Transmembrane helix</keyword>
<comment type="caution">
    <text evidence="2">The sequence shown here is derived from an EMBL/GenBank/DDBJ whole genome shotgun (WGS) entry which is preliminary data.</text>
</comment>
<reference evidence="2 3" key="1">
    <citation type="journal article" date="2014" name="Int. J. Syst. Evol. Microbiol.">
        <title>Listeria floridensis sp. nov., Listeria aquatica sp. nov., Listeria cornellensis sp. nov., Listeria riparia sp. nov. and Listeria grandensis sp. nov., from agricultural and natural environments.</title>
        <authorList>
            <person name="den Bakker H.C."/>
            <person name="Warchocki S."/>
            <person name="Wright E.M."/>
            <person name="Allred A.F."/>
            <person name="Ahlstrom C."/>
            <person name="Manuel C.S."/>
            <person name="Stasiewicz M.J."/>
            <person name="Burrell A."/>
            <person name="Roof S."/>
            <person name="Strawn L."/>
            <person name="Fortes E.D."/>
            <person name="Nightingale K.K."/>
            <person name="Kephart D."/>
            <person name="Wiedmann M."/>
        </authorList>
    </citation>
    <scope>NUCLEOTIDE SEQUENCE [LARGE SCALE GENOMIC DNA]</scope>
    <source>
        <strain evidence="2 3">FSL S10-1188</strain>
    </source>
</reference>
<keyword evidence="1" id="KW-0472">Membrane</keyword>
<dbReference type="EMBL" id="AOCG01000010">
    <property type="protein sequence ID" value="EUJ18422.1"/>
    <property type="molecule type" value="Genomic_DNA"/>
</dbReference>
<dbReference type="Proteomes" id="UP000019246">
    <property type="component" value="Unassembled WGS sequence"/>
</dbReference>
<name>W7AXT3_9LIST</name>
<organism evidence="2 3">
    <name type="scientific">Listeria aquatica FSL S10-1188</name>
    <dbReference type="NCBI Taxonomy" id="1265818"/>
    <lineage>
        <taxon>Bacteria</taxon>
        <taxon>Bacillati</taxon>
        <taxon>Bacillota</taxon>
        <taxon>Bacilli</taxon>
        <taxon>Bacillales</taxon>
        <taxon>Listeriaceae</taxon>
        <taxon>Listeria</taxon>
    </lineage>
</organism>
<dbReference type="PATRIC" id="fig|1265818.5.peg.1887"/>
<keyword evidence="1" id="KW-0812">Transmembrane</keyword>
<dbReference type="AlphaFoldDB" id="W7AXT3"/>
<proteinExistence type="predicted"/>
<evidence type="ECO:0000256" key="1">
    <source>
        <dbReference type="SAM" id="Phobius"/>
    </source>
</evidence>
<feature type="transmembrane region" description="Helical" evidence="1">
    <location>
        <begin position="40"/>
        <end position="57"/>
    </location>
</feature>
<accession>W7AXT3</accession>
<feature type="transmembrane region" description="Helical" evidence="1">
    <location>
        <begin position="6"/>
        <end position="28"/>
    </location>
</feature>